<accession>A0A699Z127</accession>
<dbReference type="Proteomes" id="UP000485058">
    <property type="component" value="Unassembled WGS sequence"/>
</dbReference>
<protein>
    <submittedName>
        <fullName evidence="2">Uncharacterized protein</fullName>
    </submittedName>
</protein>
<sequence>MLSTDEEQLPPGLKEWQVHRHGRSGRALEPTDKLQGIPAGIAQQLNVQQQEDALHVIFLAALGCATPMPPP</sequence>
<name>A0A699Z127_HAELA</name>
<feature type="non-terminal residue" evidence="2">
    <location>
        <position position="71"/>
    </location>
</feature>
<feature type="region of interest" description="Disordered" evidence="1">
    <location>
        <begin position="1"/>
        <end position="30"/>
    </location>
</feature>
<proteinExistence type="predicted"/>
<evidence type="ECO:0000313" key="2">
    <source>
        <dbReference type="EMBL" id="GFH12724.1"/>
    </source>
</evidence>
<keyword evidence="3" id="KW-1185">Reference proteome</keyword>
<reference evidence="2 3" key="1">
    <citation type="submission" date="2020-02" db="EMBL/GenBank/DDBJ databases">
        <title>Draft genome sequence of Haematococcus lacustris strain NIES-144.</title>
        <authorList>
            <person name="Morimoto D."/>
            <person name="Nakagawa S."/>
            <person name="Yoshida T."/>
            <person name="Sawayama S."/>
        </authorList>
    </citation>
    <scope>NUCLEOTIDE SEQUENCE [LARGE SCALE GENOMIC DNA]</scope>
    <source>
        <strain evidence="2 3">NIES-144</strain>
    </source>
</reference>
<gene>
    <name evidence="2" type="ORF">HaLaN_08463</name>
</gene>
<evidence type="ECO:0000313" key="3">
    <source>
        <dbReference type="Proteomes" id="UP000485058"/>
    </source>
</evidence>
<dbReference type="EMBL" id="BLLF01000533">
    <property type="protein sequence ID" value="GFH12724.1"/>
    <property type="molecule type" value="Genomic_DNA"/>
</dbReference>
<dbReference type="AlphaFoldDB" id="A0A699Z127"/>
<evidence type="ECO:0000256" key="1">
    <source>
        <dbReference type="SAM" id="MobiDB-lite"/>
    </source>
</evidence>
<comment type="caution">
    <text evidence="2">The sequence shown here is derived from an EMBL/GenBank/DDBJ whole genome shotgun (WGS) entry which is preliminary data.</text>
</comment>
<organism evidence="2 3">
    <name type="scientific">Haematococcus lacustris</name>
    <name type="common">Green alga</name>
    <name type="synonym">Haematococcus pluvialis</name>
    <dbReference type="NCBI Taxonomy" id="44745"/>
    <lineage>
        <taxon>Eukaryota</taxon>
        <taxon>Viridiplantae</taxon>
        <taxon>Chlorophyta</taxon>
        <taxon>core chlorophytes</taxon>
        <taxon>Chlorophyceae</taxon>
        <taxon>CS clade</taxon>
        <taxon>Chlamydomonadales</taxon>
        <taxon>Haematococcaceae</taxon>
        <taxon>Haematococcus</taxon>
    </lineage>
</organism>